<sequence length="123" mass="14079">MVMGKYQVQAELVDIKLQKILEKSVIPELSYAAMVSQSRRRSRSRKRDEGPIAIIYPKQEGEQFNVKQKVRSVINPTKLQIGIKNVKNISKGTLLIECGNEEDLNKIKEEMEKQRVTKGRSGH</sequence>
<name>A0A4Y2MQP4_ARAVE</name>
<dbReference type="AlphaFoldDB" id="A0A4Y2MQP4"/>
<dbReference type="OrthoDB" id="6437361at2759"/>
<proteinExistence type="predicted"/>
<reference evidence="1 2" key="1">
    <citation type="journal article" date="2019" name="Sci. Rep.">
        <title>Orb-weaving spider Araneus ventricosus genome elucidates the spidroin gene catalogue.</title>
        <authorList>
            <person name="Kono N."/>
            <person name="Nakamura H."/>
            <person name="Ohtoshi R."/>
            <person name="Moran D.A.P."/>
            <person name="Shinohara A."/>
            <person name="Yoshida Y."/>
            <person name="Fujiwara M."/>
            <person name="Mori M."/>
            <person name="Tomita M."/>
            <person name="Arakawa K."/>
        </authorList>
    </citation>
    <scope>NUCLEOTIDE SEQUENCE [LARGE SCALE GENOMIC DNA]</scope>
</reference>
<gene>
    <name evidence="1" type="ORF">AVEN_148466_1</name>
</gene>
<organism evidence="1 2">
    <name type="scientific">Araneus ventricosus</name>
    <name type="common">Orbweaver spider</name>
    <name type="synonym">Epeira ventricosa</name>
    <dbReference type="NCBI Taxonomy" id="182803"/>
    <lineage>
        <taxon>Eukaryota</taxon>
        <taxon>Metazoa</taxon>
        <taxon>Ecdysozoa</taxon>
        <taxon>Arthropoda</taxon>
        <taxon>Chelicerata</taxon>
        <taxon>Arachnida</taxon>
        <taxon>Araneae</taxon>
        <taxon>Araneomorphae</taxon>
        <taxon>Entelegynae</taxon>
        <taxon>Araneoidea</taxon>
        <taxon>Araneidae</taxon>
        <taxon>Araneus</taxon>
    </lineage>
</organism>
<protein>
    <submittedName>
        <fullName evidence="1">Uncharacterized protein</fullName>
    </submittedName>
</protein>
<dbReference type="Proteomes" id="UP000499080">
    <property type="component" value="Unassembled WGS sequence"/>
</dbReference>
<evidence type="ECO:0000313" key="1">
    <source>
        <dbReference type="EMBL" id="GBN28167.1"/>
    </source>
</evidence>
<comment type="caution">
    <text evidence="1">The sequence shown here is derived from an EMBL/GenBank/DDBJ whole genome shotgun (WGS) entry which is preliminary data.</text>
</comment>
<evidence type="ECO:0000313" key="2">
    <source>
        <dbReference type="Proteomes" id="UP000499080"/>
    </source>
</evidence>
<accession>A0A4Y2MQP4</accession>
<keyword evidence="2" id="KW-1185">Reference proteome</keyword>
<dbReference type="EMBL" id="BGPR01007608">
    <property type="protein sequence ID" value="GBN28167.1"/>
    <property type="molecule type" value="Genomic_DNA"/>
</dbReference>